<dbReference type="Gene3D" id="3.30.420.10">
    <property type="entry name" value="Ribonuclease H-like superfamily/Ribonuclease H"/>
    <property type="match status" value="1"/>
</dbReference>
<comment type="catalytic activity">
    <reaction evidence="8">
        <text>DNA(n) + a 2'-deoxyribonucleoside 5'-triphosphate = DNA(n+1) + diphosphate</text>
        <dbReference type="Rhea" id="RHEA:22508"/>
        <dbReference type="Rhea" id="RHEA-COMP:17339"/>
        <dbReference type="Rhea" id="RHEA-COMP:17340"/>
        <dbReference type="ChEBI" id="CHEBI:33019"/>
        <dbReference type="ChEBI" id="CHEBI:61560"/>
        <dbReference type="ChEBI" id="CHEBI:173112"/>
        <dbReference type="EC" id="2.7.7.7"/>
    </reaction>
</comment>
<keyword evidence="4" id="KW-0548">Nucleotidyltransferase</keyword>
<dbReference type="Gene3D" id="1.10.287.690">
    <property type="entry name" value="Helix hairpin bin"/>
    <property type="match status" value="1"/>
</dbReference>
<dbReference type="EC" id="2.7.7.7" evidence="2"/>
<dbReference type="InterPro" id="IPR012337">
    <property type="entry name" value="RNaseH-like_sf"/>
</dbReference>
<evidence type="ECO:0000256" key="7">
    <source>
        <dbReference type="ARBA" id="ARBA00023125"/>
    </source>
</evidence>
<evidence type="ECO:0000256" key="5">
    <source>
        <dbReference type="ARBA" id="ARBA00022705"/>
    </source>
</evidence>
<dbReference type="GO" id="GO:0006281">
    <property type="term" value="P:DNA repair"/>
    <property type="evidence" value="ECO:0007669"/>
    <property type="project" value="UniProtKB-ARBA"/>
</dbReference>
<dbReference type="Gene3D" id="3.40.960.10">
    <property type="entry name" value="VSR Endonuclease"/>
    <property type="match status" value="1"/>
</dbReference>
<proteinExistence type="inferred from homology"/>
<dbReference type="PANTHER" id="PTHR33568:SF3">
    <property type="entry name" value="DNA-DIRECTED DNA POLYMERASE"/>
    <property type="match status" value="1"/>
</dbReference>
<dbReference type="InterPro" id="IPR023211">
    <property type="entry name" value="DNA_pol_palm_dom_sf"/>
</dbReference>
<evidence type="ECO:0000256" key="9">
    <source>
        <dbReference type="SAM" id="MobiDB-lite"/>
    </source>
</evidence>
<comment type="similarity">
    <text evidence="1">Belongs to the DNA polymerase type-B family.</text>
</comment>
<dbReference type="Gene3D" id="3.90.1600.10">
    <property type="entry name" value="Palm domain of DNA polymerase"/>
    <property type="match status" value="1"/>
</dbReference>
<evidence type="ECO:0000313" key="11">
    <source>
        <dbReference type="EnsemblMetazoa" id="XP_011680102"/>
    </source>
</evidence>
<dbReference type="EnsemblMetazoa" id="XM_011681800">
    <property type="protein sequence ID" value="XP_011680102"/>
    <property type="gene ID" value="LOC105445801"/>
</dbReference>
<dbReference type="SUPFAM" id="SSF53098">
    <property type="entry name" value="Ribonuclease H-like"/>
    <property type="match status" value="1"/>
</dbReference>
<evidence type="ECO:0000256" key="6">
    <source>
        <dbReference type="ARBA" id="ARBA00022932"/>
    </source>
</evidence>
<dbReference type="RefSeq" id="XP_011680102.2">
    <property type="nucleotide sequence ID" value="XM_011681800.2"/>
</dbReference>
<evidence type="ECO:0000313" key="12">
    <source>
        <dbReference type="Proteomes" id="UP000007110"/>
    </source>
</evidence>
<dbReference type="SUPFAM" id="SSF56672">
    <property type="entry name" value="DNA/RNA polymerases"/>
    <property type="match status" value="1"/>
</dbReference>
<evidence type="ECO:0000256" key="1">
    <source>
        <dbReference type="ARBA" id="ARBA00005755"/>
    </source>
</evidence>
<dbReference type="InterPro" id="IPR004868">
    <property type="entry name" value="DNA-dir_DNA_pol_B_mt/vir"/>
</dbReference>
<protein>
    <recommendedName>
        <fullName evidence="2">DNA-directed DNA polymerase</fullName>
        <ecNumber evidence="2">2.7.7.7</ecNumber>
    </recommendedName>
</protein>
<organism evidence="11 12">
    <name type="scientific">Strongylocentrotus purpuratus</name>
    <name type="common">Purple sea urchin</name>
    <dbReference type="NCBI Taxonomy" id="7668"/>
    <lineage>
        <taxon>Eukaryota</taxon>
        <taxon>Metazoa</taxon>
        <taxon>Echinodermata</taxon>
        <taxon>Eleutherozoa</taxon>
        <taxon>Echinozoa</taxon>
        <taxon>Echinoidea</taxon>
        <taxon>Euechinoidea</taxon>
        <taxon>Echinacea</taxon>
        <taxon>Camarodonta</taxon>
        <taxon>Echinidea</taxon>
        <taxon>Strongylocentrotidae</taxon>
        <taxon>Strongylocentrotus</taxon>
    </lineage>
</organism>
<feature type="domain" description="DNA-directed DNA polymerase family B mitochondria/virus" evidence="10">
    <location>
        <begin position="724"/>
        <end position="983"/>
    </location>
</feature>
<keyword evidence="3" id="KW-0808">Transferase</keyword>
<feature type="region of interest" description="Disordered" evidence="9">
    <location>
        <begin position="592"/>
        <end position="618"/>
    </location>
</feature>
<dbReference type="PRINTS" id="PR00106">
    <property type="entry name" value="DNAPOLB"/>
</dbReference>
<dbReference type="GO" id="GO:0003677">
    <property type="term" value="F:DNA binding"/>
    <property type="evidence" value="ECO:0007669"/>
    <property type="project" value="UniProtKB-KW"/>
</dbReference>
<name>A0A7M7HIN6_STRPU</name>
<accession>A0A7M7HIN6</accession>
<evidence type="ECO:0000256" key="2">
    <source>
        <dbReference type="ARBA" id="ARBA00012417"/>
    </source>
</evidence>
<dbReference type="GeneID" id="105445801"/>
<dbReference type="GO" id="GO:0003887">
    <property type="term" value="F:DNA-directed DNA polymerase activity"/>
    <property type="evidence" value="ECO:0007669"/>
    <property type="project" value="UniProtKB-KW"/>
</dbReference>
<evidence type="ECO:0000256" key="8">
    <source>
        <dbReference type="ARBA" id="ARBA00049244"/>
    </source>
</evidence>
<dbReference type="InParanoid" id="A0A7M7HIN6"/>
<dbReference type="GO" id="GO:0006260">
    <property type="term" value="P:DNA replication"/>
    <property type="evidence" value="ECO:0007669"/>
    <property type="project" value="UniProtKB-KW"/>
</dbReference>
<dbReference type="OrthoDB" id="10064239at2759"/>
<dbReference type="InterPro" id="IPR043502">
    <property type="entry name" value="DNA/RNA_pol_sf"/>
</dbReference>
<keyword evidence="5" id="KW-0235">DNA replication</keyword>
<keyword evidence="6" id="KW-0239">DNA-directed DNA polymerase</keyword>
<keyword evidence="12" id="KW-1185">Reference proteome</keyword>
<reference evidence="12" key="1">
    <citation type="submission" date="2015-02" db="EMBL/GenBank/DDBJ databases">
        <title>Genome sequencing for Strongylocentrotus purpuratus.</title>
        <authorList>
            <person name="Murali S."/>
            <person name="Liu Y."/>
            <person name="Vee V."/>
            <person name="English A."/>
            <person name="Wang M."/>
            <person name="Skinner E."/>
            <person name="Han Y."/>
            <person name="Muzny D.M."/>
            <person name="Worley K.C."/>
            <person name="Gibbs R.A."/>
        </authorList>
    </citation>
    <scope>NUCLEOTIDE SEQUENCE</scope>
</reference>
<dbReference type="PANTHER" id="PTHR33568">
    <property type="entry name" value="DNA POLYMERASE"/>
    <property type="match status" value="1"/>
</dbReference>
<dbReference type="GO" id="GO:0000166">
    <property type="term" value="F:nucleotide binding"/>
    <property type="evidence" value="ECO:0007669"/>
    <property type="project" value="InterPro"/>
</dbReference>
<dbReference type="Pfam" id="PF03175">
    <property type="entry name" value="DNA_pol_B_2"/>
    <property type="match status" value="2"/>
</dbReference>
<sequence>MISTCDLMHKLRACTCLEEVSSFREEYYEDLEPEQHALVFARSSYFLSLQDLEDGITDDDLVDVFVENQQPPLPLATQHQQGLPHDAATPWQPNFDDGISDDHLMEMDINTNKPCDATSVPGPSNRQPAATAVAGPSRHPASAVAGPSRQPPAVAGPSRQPRAVAGPSRQPPSVAGPSHSQPRAAAVAGPSSFHVGGSKKRVVDAPPAREPNLPTHHVTKVSQKHVRKYNANVTDYTVSFQPIENNGPMIEMMPRVNEMFENIIEEMVEGVNDRDFVRIVFNSPQLDRPVSMPFVRRDQMNHEAFATKLENTIQSNDKVSLDETVSFNILHMAMPNGGGSNVKCLTIEETLSRKRCIIRMKNKDNMCCPRAIVTGIARIEKHPNFESIKRGYKQQREYAIELYKQAKLPENTKCGIEEIKLFEKTEFMAGFRVVVVSKEHLNFITYAGPEDRQHTIYLYVHDNHFDLITSMAAFYNKSYFCHECLVGYDKKLRHDCIFRCKLCKGDDCPASNDPDSYKLCKKCNRNFKNAHCLSNHKQHGVCDLYFKCPECQILCNRETLRKHKAKHICGQTFCRLCKKYVNPGHKCYIQKEPQREEKDDSSDEEEDEVRRTLTNEEMEELGLNNATERVMVDDDDDDVTDPGRKPAGLRNLNKYVFFDFECTQETGLHVPNYCVAHRACKHCAEKPFEEECKRCGKLEDKQKVFKGPNTGDEFCEWVFGSKENSRSVFIAHNFKGYDGVFIQDYLYRNCIIPNLILAGGKIMSMDVSFNQIKFIDSLNFFAMPLSALPATFGVEELKKGFFPHLFNTTANTHYQGPVPDAKYYHPSGMSPKKREEFLEWYEKEVASGKDFVMEDEIHAYCVSDVDILRQCCLKFRSMFREITKLNPEDTGVDPFSKCITIASACHLVYRRNFLNENSIGVIPPLGYAPKDMQSNKALRWLAHVAEQENIYIQHARNEGEVKVGRYYMDGYCLENKTVYEFNGCFWHGCQKCYSFNTDSGRPGVKKTMGELYLDTLEKERCVQNILKDWKYVTMWECDWKKEENSIPQHIKQSLPNPIPLNPREAFYGGRTNASCLLYECKAGEKIKYVDFTSLYPSINKYGSYPVGHPQIITQNFKDLSDYYGLVRCKVLPPQDLLHPVLPCKVNGKLLFPLCYTCAKNVQQTPCTHSENERIIHSTWVTLEVEKAVEKGYKVIEIESVWHFGKLAQNLRNKRIPIDMLDVDNLYRANGLFTAYINQFLKIKQEASGWPDWCRTEEDREKYIQNYFEKEGITLDRENIKKNKGLRSLSKLMLNSFWGRFGMRSNLPNVNVISDPAQLYALLTSDEYRVLDFNFINDEMVEVRYVKNDEFEEQSPRSNVVIAAFTTAQARLKLYDVIDRVGERVLYYDTDSVIYLERSNRPDEWCPPLGDYLGDLTDKLDGRYITSFISGGPKNYAYTTNTGESTCKVKGITLNYSNSQVINYETMKQMVKNVGSGPSEKITVTNPHQITRVNKRQRIETRMARKDYRVVYDKRVIKPDFFTIPYGYVE</sequence>
<evidence type="ECO:0000256" key="4">
    <source>
        <dbReference type="ARBA" id="ARBA00022695"/>
    </source>
</evidence>
<keyword evidence="7" id="KW-0238">DNA-binding</keyword>
<evidence type="ECO:0000256" key="3">
    <source>
        <dbReference type="ARBA" id="ARBA00022679"/>
    </source>
</evidence>
<dbReference type="SUPFAM" id="SSF52980">
    <property type="entry name" value="Restriction endonuclease-like"/>
    <property type="match status" value="1"/>
</dbReference>
<reference evidence="11" key="2">
    <citation type="submission" date="2021-01" db="UniProtKB">
        <authorList>
            <consortium name="EnsemblMetazoa"/>
        </authorList>
    </citation>
    <scope>IDENTIFICATION</scope>
</reference>
<evidence type="ECO:0000259" key="10">
    <source>
        <dbReference type="Pfam" id="PF03175"/>
    </source>
</evidence>
<dbReference type="Proteomes" id="UP000007110">
    <property type="component" value="Unassembled WGS sequence"/>
</dbReference>
<dbReference type="InterPro" id="IPR006172">
    <property type="entry name" value="DNA-dir_DNA_pol_B"/>
</dbReference>
<dbReference type="InterPro" id="IPR011335">
    <property type="entry name" value="Restrct_endonuc-II-like"/>
</dbReference>
<feature type="region of interest" description="Disordered" evidence="9">
    <location>
        <begin position="109"/>
        <end position="215"/>
    </location>
</feature>
<dbReference type="InterPro" id="IPR036397">
    <property type="entry name" value="RNaseH_sf"/>
</dbReference>
<dbReference type="OMA" id="ADGHYCG"/>
<dbReference type="KEGG" id="spu:105445801"/>
<feature type="domain" description="DNA-directed DNA polymerase family B mitochondria/virus" evidence="10">
    <location>
        <begin position="1063"/>
        <end position="1378"/>
    </location>
</feature>